<comment type="caution">
    <text evidence="9">The sequence shown here is derived from an EMBL/GenBank/DDBJ whole genome shotgun (WGS) entry which is preliminary data.</text>
</comment>
<dbReference type="PANTHER" id="PTHR34979">
    <property type="entry name" value="INNER MEMBRANE PROTEIN YGAZ"/>
    <property type="match status" value="1"/>
</dbReference>
<evidence type="ECO:0000313" key="10">
    <source>
        <dbReference type="Proteomes" id="UP000238392"/>
    </source>
</evidence>
<keyword evidence="6 8" id="KW-1133">Transmembrane helix</keyword>
<feature type="transmembrane region" description="Helical" evidence="8">
    <location>
        <begin position="161"/>
        <end position="180"/>
    </location>
</feature>
<evidence type="ECO:0000256" key="5">
    <source>
        <dbReference type="ARBA" id="ARBA00022692"/>
    </source>
</evidence>
<feature type="transmembrane region" description="Helical" evidence="8">
    <location>
        <begin position="12"/>
        <end position="33"/>
    </location>
</feature>
<gene>
    <name evidence="9" type="ORF">CLV74_102185</name>
</gene>
<evidence type="ECO:0000256" key="4">
    <source>
        <dbReference type="ARBA" id="ARBA00022475"/>
    </source>
</evidence>
<keyword evidence="10" id="KW-1185">Reference proteome</keyword>
<feature type="transmembrane region" description="Helical" evidence="8">
    <location>
        <begin position="210"/>
        <end position="226"/>
    </location>
</feature>
<dbReference type="Proteomes" id="UP000238392">
    <property type="component" value="Unassembled WGS sequence"/>
</dbReference>
<evidence type="ECO:0000256" key="1">
    <source>
        <dbReference type="ARBA" id="ARBA00004651"/>
    </source>
</evidence>
<dbReference type="Pfam" id="PF03591">
    <property type="entry name" value="AzlC"/>
    <property type="match status" value="1"/>
</dbReference>
<evidence type="ECO:0000256" key="6">
    <source>
        <dbReference type="ARBA" id="ARBA00022989"/>
    </source>
</evidence>
<protein>
    <submittedName>
        <fullName evidence="9">Putative branched-subunit amino acid permease</fullName>
    </submittedName>
</protein>
<proteinExistence type="inferred from homology"/>
<feature type="transmembrane region" description="Helical" evidence="8">
    <location>
        <begin position="134"/>
        <end position="155"/>
    </location>
</feature>
<dbReference type="EMBL" id="PVTQ01000002">
    <property type="protein sequence ID" value="PRY92270.1"/>
    <property type="molecule type" value="Genomic_DNA"/>
</dbReference>
<evidence type="ECO:0000256" key="2">
    <source>
        <dbReference type="ARBA" id="ARBA00010735"/>
    </source>
</evidence>
<dbReference type="RefSeq" id="WP_106262799.1">
    <property type="nucleotide sequence ID" value="NZ_PVTQ01000002.1"/>
</dbReference>
<dbReference type="PANTHER" id="PTHR34979:SF1">
    <property type="entry name" value="INNER MEMBRANE PROTEIN YGAZ"/>
    <property type="match status" value="1"/>
</dbReference>
<dbReference type="InterPro" id="IPR011606">
    <property type="entry name" value="Brnchd-chn_aa_trnsp_permease"/>
</dbReference>
<reference evidence="9 10" key="1">
    <citation type="submission" date="2018-03" db="EMBL/GenBank/DDBJ databases">
        <title>Genomic Encyclopedia of Archaeal and Bacterial Type Strains, Phase II (KMG-II): from individual species to whole genera.</title>
        <authorList>
            <person name="Goeker M."/>
        </authorList>
    </citation>
    <scope>NUCLEOTIDE SEQUENCE [LARGE SCALE GENOMIC DNA]</scope>
    <source>
        <strain evidence="9 10">DSM 100212</strain>
    </source>
</reference>
<keyword evidence="7 8" id="KW-0472">Membrane</keyword>
<feature type="transmembrane region" description="Helical" evidence="8">
    <location>
        <begin position="71"/>
        <end position="92"/>
    </location>
</feature>
<dbReference type="OrthoDB" id="3579489at2"/>
<sequence>MTTSLRSEFAKGLRGGAPFVLVIIPFGLLFGVVATEAGLNVLEALSFSVVVIAGAAQFTALQLLQDQLPVAIVLLSALCVNLRMAMYSAALTQHLGPLPLWKKAVAAYFTVDQTFATAALDYEKRPNRTAEQKFAFFMGAAIAICPAWYVFTIVGAMVGNAIPESFALDFAVPITFLAMIAPALRSMAHVAAAFTSVVLALALSGLPYNLGLPIAALCAMIVGAAVEQRLTRAEATA</sequence>
<accession>A0A2T0X011</accession>
<comment type="subcellular location">
    <subcellularLocation>
        <location evidence="1">Cell membrane</location>
        <topology evidence="1">Multi-pass membrane protein</topology>
    </subcellularLocation>
</comment>
<keyword evidence="5 8" id="KW-0812">Transmembrane</keyword>
<dbReference type="GO" id="GO:1903785">
    <property type="term" value="P:L-valine transmembrane transport"/>
    <property type="evidence" value="ECO:0007669"/>
    <property type="project" value="TreeGrafter"/>
</dbReference>
<keyword evidence="4" id="KW-1003">Cell membrane</keyword>
<organism evidence="9 10">
    <name type="scientific">Donghicola tyrosinivorans</name>
    <dbReference type="NCBI Taxonomy" id="1652492"/>
    <lineage>
        <taxon>Bacteria</taxon>
        <taxon>Pseudomonadati</taxon>
        <taxon>Pseudomonadota</taxon>
        <taxon>Alphaproteobacteria</taxon>
        <taxon>Rhodobacterales</taxon>
        <taxon>Roseobacteraceae</taxon>
        <taxon>Donghicola</taxon>
    </lineage>
</organism>
<feature type="transmembrane region" description="Helical" evidence="8">
    <location>
        <begin position="45"/>
        <end position="64"/>
    </location>
</feature>
<evidence type="ECO:0000256" key="3">
    <source>
        <dbReference type="ARBA" id="ARBA00022448"/>
    </source>
</evidence>
<dbReference type="GO" id="GO:0005886">
    <property type="term" value="C:plasma membrane"/>
    <property type="evidence" value="ECO:0007669"/>
    <property type="project" value="UniProtKB-SubCell"/>
</dbReference>
<evidence type="ECO:0000256" key="8">
    <source>
        <dbReference type="SAM" id="Phobius"/>
    </source>
</evidence>
<evidence type="ECO:0000313" key="9">
    <source>
        <dbReference type="EMBL" id="PRY92270.1"/>
    </source>
</evidence>
<name>A0A2T0X011_9RHOB</name>
<comment type="similarity">
    <text evidence="2">Belongs to the AzlC family.</text>
</comment>
<dbReference type="AlphaFoldDB" id="A0A2T0X011"/>
<keyword evidence="3" id="KW-0813">Transport</keyword>
<evidence type="ECO:0000256" key="7">
    <source>
        <dbReference type="ARBA" id="ARBA00023136"/>
    </source>
</evidence>